<evidence type="ECO:0000259" key="2">
    <source>
        <dbReference type="Pfam" id="PF12146"/>
    </source>
</evidence>
<dbReference type="InterPro" id="IPR029058">
    <property type="entry name" value="AB_hydrolase_fold"/>
</dbReference>
<evidence type="ECO:0000313" key="4">
    <source>
        <dbReference type="Proteomes" id="UP000005632"/>
    </source>
</evidence>
<evidence type="ECO:0000313" key="3">
    <source>
        <dbReference type="EMBL" id="AEV29207.1"/>
    </source>
</evidence>
<dbReference type="Gene3D" id="3.40.50.1820">
    <property type="entry name" value="alpha/beta hydrolase"/>
    <property type="match status" value="1"/>
</dbReference>
<accession>G8QUH4</accession>
<dbReference type="HOGENOM" id="CLU_076594_0_0_12"/>
<feature type="transmembrane region" description="Helical" evidence="1">
    <location>
        <begin position="6"/>
        <end position="26"/>
    </location>
</feature>
<organism evidence="3 4">
    <name type="scientific">Sphaerochaeta pleomorpha (strain ATCC BAA-1885 / DSM 22778 / Grapes)</name>
    <dbReference type="NCBI Taxonomy" id="158190"/>
    <lineage>
        <taxon>Bacteria</taxon>
        <taxon>Pseudomonadati</taxon>
        <taxon>Spirochaetota</taxon>
        <taxon>Spirochaetia</taxon>
        <taxon>Spirochaetales</taxon>
        <taxon>Sphaerochaetaceae</taxon>
        <taxon>Sphaerochaeta</taxon>
    </lineage>
</organism>
<dbReference type="Pfam" id="PF12146">
    <property type="entry name" value="Hydrolase_4"/>
    <property type="match status" value="1"/>
</dbReference>
<dbReference type="Proteomes" id="UP000005632">
    <property type="component" value="Chromosome"/>
</dbReference>
<proteinExistence type="predicted"/>
<dbReference type="AlphaFoldDB" id="G8QUH4"/>
<dbReference type="EMBL" id="CP003155">
    <property type="protein sequence ID" value="AEV29207.1"/>
    <property type="molecule type" value="Genomic_DNA"/>
</dbReference>
<dbReference type="SUPFAM" id="SSF53474">
    <property type="entry name" value="alpha/beta-Hydrolases"/>
    <property type="match status" value="1"/>
</dbReference>
<evidence type="ECO:0000256" key="1">
    <source>
        <dbReference type="SAM" id="Phobius"/>
    </source>
</evidence>
<dbReference type="InterPro" id="IPR022742">
    <property type="entry name" value="Hydrolase_4"/>
</dbReference>
<dbReference type="KEGG" id="sgp:SpiGrapes_1396"/>
<sequence length="315" mass="35568">MKPTVGYSTCIMVIILISVFILLLFWNTALWGYQDKNINDIESDDAACFCEEAKSIVLKANNKKAIILVHGYPSCPRLYTYSAKRFAEAGYDVYAPLLPGFGTDVKEFEKTYFTQWFNYLCRYYETIRASYPTVVVLGTSMGGMMTLKLGEIYSNTPQAPAALVSISAPVVYNSIRDWIFTDIRLSVMRTISLFKPTFAAKTVRGNPKGEDGNELWTGYAGLFINQGLSLINAMGPVRRDLGKISCPLYAIQDVNDKTVPFKNLKIIQRENGSHDFQTLETEMGNYGHTRHALLMYYSIQSELTDSILDFLKDKE</sequence>
<keyword evidence="1" id="KW-0812">Transmembrane</keyword>
<keyword evidence="4" id="KW-1185">Reference proteome</keyword>
<gene>
    <name evidence="3" type="ordered locus">SpiGrapes_1396</name>
</gene>
<reference evidence="3 4" key="1">
    <citation type="submission" date="2011-11" db="EMBL/GenBank/DDBJ databases">
        <title>Complete sequence of Spirochaeta sp. grapes.</title>
        <authorList>
            <consortium name="US DOE Joint Genome Institute"/>
            <person name="Lucas S."/>
            <person name="Han J."/>
            <person name="Lapidus A."/>
            <person name="Cheng J.-F."/>
            <person name="Goodwin L."/>
            <person name="Pitluck S."/>
            <person name="Peters L."/>
            <person name="Ovchinnikova G."/>
            <person name="Munk A.C."/>
            <person name="Detter J.C."/>
            <person name="Han C."/>
            <person name="Tapia R."/>
            <person name="Land M."/>
            <person name="Hauser L."/>
            <person name="Kyrpides N."/>
            <person name="Ivanova N."/>
            <person name="Pagani I."/>
            <person name="Ritalahtilisa K."/>
            <person name="Loeffler F."/>
            <person name="Woyke T."/>
        </authorList>
    </citation>
    <scope>NUCLEOTIDE SEQUENCE [LARGE SCALE GENOMIC DNA]</scope>
    <source>
        <strain evidence="4">ATCC BAA-1885 / DSM 22778 / Grapes</strain>
    </source>
</reference>
<keyword evidence="1" id="KW-0472">Membrane</keyword>
<dbReference type="PANTHER" id="PTHR11614">
    <property type="entry name" value="PHOSPHOLIPASE-RELATED"/>
    <property type="match status" value="1"/>
</dbReference>
<dbReference type="RefSeq" id="WP_014270056.1">
    <property type="nucleotide sequence ID" value="NC_016633.1"/>
</dbReference>
<dbReference type="InterPro" id="IPR051044">
    <property type="entry name" value="MAG_DAG_Lipase"/>
</dbReference>
<protein>
    <submittedName>
        <fullName evidence="3">Esterase/lipase</fullName>
    </submittedName>
</protein>
<dbReference type="eggNOG" id="COG1647">
    <property type="taxonomic scope" value="Bacteria"/>
</dbReference>
<keyword evidence="1" id="KW-1133">Transmembrane helix</keyword>
<dbReference type="STRING" id="158190.SpiGrapes_1396"/>
<feature type="domain" description="Serine aminopeptidase S33" evidence="2">
    <location>
        <begin position="61"/>
        <end position="277"/>
    </location>
</feature>
<name>G8QUH4_SPHPG</name>